<dbReference type="Proteomes" id="UP000620591">
    <property type="component" value="Unassembled WGS sequence"/>
</dbReference>
<dbReference type="AlphaFoldDB" id="A0A8I0EUU8"/>
<gene>
    <name evidence="2" type="ORF">IBG24_10010</name>
</gene>
<accession>A0A8I0EUU8</accession>
<organism evidence="2 3">
    <name type="scientific">Aeromicrobium senzhongii</name>
    <dbReference type="NCBI Taxonomy" id="2663859"/>
    <lineage>
        <taxon>Bacteria</taxon>
        <taxon>Bacillati</taxon>
        <taxon>Actinomycetota</taxon>
        <taxon>Actinomycetes</taxon>
        <taxon>Propionibacteriales</taxon>
        <taxon>Nocardioidaceae</taxon>
        <taxon>Aeromicrobium</taxon>
    </lineage>
</organism>
<dbReference type="RefSeq" id="WP_187769448.1">
    <property type="nucleotide sequence ID" value="NZ_JACTVM010000002.1"/>
</dbReference>
<feature type="region of interest" description="Disordered" evidence="1">
    <location>
        <begin position="61"/>
        <end position="88"/>
    </location>
</feature>
<evidence type="ECO:0000313" key="3">
    <source>
        <dbReference type="Proteomes" id="UP000620591"/>
    </source>
</evidence>
<name>A0A8I0EUU8_9ACTN</name>
<reference evidence="2" key="1">
    <citation type="submission" date="2020-09" db="EMBL/GenBank/DDBJ databases">
        <title>Novel species in genus Aeromicrobium.</title>
        <authorList>
            <person name="Zhang G."/>
        </authorList>
    </citation>
    <scope>NUCLEOTIDE SEQUENCE</scope>
    <source>
        <strain evidence="2">Zg-636</strain>
    </source>
</reference>
<evidence type="ECO:0000256" key="1">
    <source>
        <dbReference type="SAM" id="MobiDB-lite"/>
    </source>
</evidence>
<comment type="caution">
    <text evidence="2">The sequence shown here is derived from an EMBL/GenBank/DDBJ whole genome shotgun (WGS) entry which is preliminary data.</text>
</comment>
<protein>
    <submittedName>
        <fullName evidence="2">Uncharacterized protein</fullName>
    </submittedName>
</protein>
<sequence>MTVYLAWTAEEPEGLDGPWQEARAIAPGLFLFESSETLSVVYHALKWSLPDEAALIVSPVDSTPKSRGMAPGTTTWLRERTDPAGVRS</sequence>
<evidence type="ECO:0000313" key="2">
    <source>
        <dbReference type="EMBL" id="MBC9226650.1"/>
    </source>
</evidence>
<proteinExistence type="predicted"/>
<dbReference type="EMBL" id="JACTVM010000002">
    <property type="protein sequence ID" value="MBC9226650.1"/>
    <property type="molecule type" value="Genomic_DNA"/>
</dbReference>